<feature type="compositionally biased region" description="Polar residues" evidence="1">
    <location>
        <begin position="77"/>
        <end position="90"/>
    </location>
</feature>
<feature type="region of interest" description="Disordered" evidence="1">
    <location>
        <begin position="68"/>
        <end position="92"/>
    </location>
</feature>
<dbReference type="OrthoDB" id="288935at2"/>
<evidence type="ECO:0000313" key="4">
    <source>
        <dbReference type="Proteomes" id="UP000315700"/>
    </source>
</evidence>
<gene>
    <name evidence="3" type="ORF">Pan44_01210</name>
</gene>
<evidence type="ECO:0000256" key="1">
    <source>
        <dbReference type="SAM" id="MobiDB-lite"/>
    </source>
</evidence>
<accession>A0A517S7L1</accession>
<sequence precursor="true">MTRLTRAAACRGLLALGQILSLPLVPAFADGVSANRFTVAPADPTMAPDEPRDMTKPRAVRRALRARLRDRVAPEAPSQTPRDLTATPQNHPGLERRLEAQRRKELENQAPVPAPRQAVQEPIAQQPQPFPAGTTKTPQPSVAATVVSDIRLAQVDSPDAVTPPPTSPDESLPADEVRVRTLNKPLRQIGLVEPEDTAGLRPADLAAELSPGGTPHLISGSYFALAHPSRYLYCFAHNPLYFEEANLERCGIGHGVCQPAVSAASFIGRTALLPYSLLVTPPCSCVTTLGDCPTCHAYPHGADLNR</sequence>
<feature type="chain" id="PRO_5021844661" evidence="2">
    <location>
        <begin position="30"/>
        <end position="306"/>
    </location>
</feature>
<proteinExistence type="predicted"/>
<feature type="region of interest" description="Disordered" evidence="1">
    <location>
        <begin position="156"/>
        <end position="176"/>
    </location>
</feature>
<dbReference type="KEGG" id="ccos:Pan44_01210"/>
<name>A0A517S7L1_9PLAN</name>
<feature type="region of interest" description="Disordered" evidence="1">
    <location>
        <begin position="106"/>
        <end position="142"/>
    </location>
</feature>
<dbReference type="RefSeq" id="WP_145026194.1">
    <property type="nucleotide sequence ID" value="NZ_CP036271.1"/>
</dbReference>
<evidence type="ECO:0000256" key="2">
    <source>
        <dbReference type="SAM" id="SignalP"/>
    </source>
</evidence>
<organism evidence="3 4">
    <name type="scientific">Caulifigura coniformis</name>
    <dbReference type="NCBI Taxonomy" id="2527983"/>
    <lineage>
        <taxon>Bacteria</taxon>
        <taxon>Pseudomonadati</taxon>
        <taxon>Planctomycetota</taxon>
        <taxon>Planctomycetia</taxon>
        <taxon>Planctomycetales</taxon>
        <taxon>Planctomycetaceae</taxon>
        <taxon>Caulifigura</taxon>
    </lineage>
</organism>
<protein>
    <submittedName>
        <fullName evidence="3">Uncharacterized protein</fullName>
    </submittedName>
</protein>
<dbReference type="InParanoid" id="A0A517S7L1"/>
<keyword evidence="4" id="KW-1185">Reference proteome</keyword>
<keyword evidence="2" id="KW-0732">Signal</keyword>
<reference evidence="3 4" key="1">
    <citation type="submission" date="2019-02" db="EMBL/GenBank/DDBJ databases">
        <title>Deep-cultivation of Planctomycetes and their phenomic and genomic characterization uncovers novel biology.</title>
        <authorList>
            <person name="Wiegand S."/>
            <person name="Jogler M."/>
            <person name="Boedeker C."/>
            <person name="Pinto D."/>
            <person name="Vollmers J."/>
            <person name="Rivas-Marin E."/>
            <person name="Kohn T."/>
            <person name="Peeters S.H."/>
            <person name="Heuer A."/>
            <person name="Rast P."/>
            <person name="Oberbeckmann S."/>
            <person name="Bunk B."/>
            <person name="Jeske O."/>
            <person name="Meyerdierks A."/>
            <person name="Storesund J.E."/>
            <person name="Kallscheuer N."/>
            <person name="Luecker S."/>
            <person name="Lage O.M."/>
            <person name="Pohl T."/>
            <person name="Merkel B.J."/>
            <person name="Hornburger P."/>
            <person name="Mueller R.-W."/>
            <person name="Bruemmer F."/>
            <person name="Labrenz M."/>
            <person name="Spormann A.M."/>
            <person name="Op den Camp H."/>
            <person name="Overmann J."/>
            <person name="Amann R."/>
            <person name="Jetten M.S.M."/>
            <person name="Mascher T."/>
            <person name="Medema M.H."/>
            <person name="Devos D.P."/>
            <person name="Kaster A.-K."/>
            <person name="Ovreas L."/>
            <person name="Rohde M."/>
            <person name="Galperin M.Y."/>
            <person name="Jogler C."/>
        </authorList>
    </citation>
    <scope>NUCLEOTIDE SEQUENCE [LARGE SCALE GENOMIC DNA]</scope>
    <source>
        <strain evidence="3 4">Pan44</strain>
    </source>
</reference>
<dbReference type="Proteomes" id="UP000315700">
    <property type="component" value="Chromosome"/>
</dbReference>
<feature type="signal peptide" evidence="2">
    <location>
        <begin position="1"/>
        <end position="29"/>
    </location>
</feature>
<dbReference type="EMBL" id="CP036271">
    <property type="protein sequence ID" value="QDT52112.1"/>
    <property type="molecule type" value="Genomic_DNA"/>
</dbReference>
<evidence type="ECO:0000313" key="3">
    <source>
        <dbReference type="EMBL" id="QDT52112.1"/>
    </source>
</evidence>
<dbReference type="AlphaFoldDB" id="A0A517S7L1"/>